<evidence type="ECO:0000259" key="1">
    <source>
        <dbReference type="Pfam" id="PF13304"/>
    </source>
</evidence>
<dbReference type="PANTHER" id="PTHR43581:SF4">
    <property type="entry name" value="ATP_GTP PHOSPHATASE"/>
    <property type="match status" value="1"/>
</dbReference>
<dbReference type="GO" id="GO:0005524">
    <property type="term" value="F:ATP binding"/>
    <property type="evidence" value="ECO:0007669"/>
    <property type="project" value="InterPro"/>
</dbReference>
<organism evidence="2 3">
    <name type="scientific">Clavibacter michiganensis</name>
    <dbReference type="NCBI Taxonomy" id="28447"/>
    <lineage>
        <taxon>Bacteria</taxon>
        <taxon>Bacillati</taxon>
        <taxon>Actinomycetota</taxon>
        <taxon>Actinomycetes</taxon>
        <taxon>Micrococcales</taxon>
        <taxon>Microbacteriaceae</taxon>
        <taxon>Clavibacter</taxon>
    </lineage>
</organism>
<name>A0A251Y704_9MICO</name>
<dbReference type="Proteomes" id="UP000194837">
    <property type="component" value="Unassembled WGS sequence"/>
</dbReference>
<dbReference type="SUPFAM" id="SSF52540">
    <property type="entry name" value="P-loop containing nucleoside triphosphate hydrolases"/>
    <property type="match status" value="1"/>
</dbReference>
<gene>
    <name evidence="2" type="ORF">BFL34_02179</name>
</gene>
<protein>
    <recommendedName>
        <fullName evidence="1">ATPase AAA-type core domain-containing protein</fullName>
    </recommendedName>
</protein>
<dbReference type="Pfam" id="PF13304">
    <property type="entry name" value="AAA_21"/>
    <property type="match status" value="1"/>
</dbReference>
<feature type="domain" description="ATPase AAA-type core" evidence="1">
    <location>
        <begin position="293"/>
        <end position="405"/>
    </location>
</feature>
<dbReference type="Gene3D" id="3.40.50.300">
    <property type="entry name" value="P-loop containing nucleotide triphosphate hydrolases"/>
    <property type="match status" value="1"/>
</dbReference>
<sequence length="643" mass="71145">MIRTARLCCGYAGERRIHDVAGPKCPSLTKDKGPREGRTPRAAVGPLATRAYVRLALSAPDLLVQLHLSVIIIYMSSMQGFAFQGYRSFTSEALAVLHPLAKINLIAGQNNTGKSNVMRVLRSTFGDQKDIPRQFDRPLGDGEHVFIRKEFFSFSEILSWPGTAALLEWQKQFLKTMLEQFASRSTPTSDSGIWLAIGDKGSVDMDALRLLAEQIGDTNEGRELSLALTGQSGGRRGQDGLTVMQRVFSFTPPSPAAYIVDGVRAISDASEDQPDLNGLSIKSRLLKLQNPTTDRLEDKHLFNAIQDFVRAVLEDNSITIDVPYDLSTIHVTQGGHTLPIENLGTGIHEVVILAAAATVIGDSIICIEEPEVHLHPILQRKLLRYLYDHTSNQYFIATHSAHILDSSIGSIFHVVKQTSGSKIRFAGAAKERAALCADLGYRPSDLVQTNAVLWVEGPSDRIYLKYWIEELAPGRFIDGVHYSIMFYGGALLKMLSPLDTEEIDEFISLRSLNRYMMVLMDSDKKTRRGKLNESKLRVIDGLRDDAESSMSWVTAGYTIENYIEQTALDKAVKIAHPSTRTSSFSTQERYENPLSRERLGIAQASKVAIAKQVVADGAAGWTFDLKKQIQAVVALIDRANVHT</sequence>
<comment type="caution">
    <text evidence="2">The sequence shown here is derived from an EMBL/GenBank/DDBJ whole genome shotgun (WGS) entry which is preliminary data.</text>
</comment>
<dbReference type="AlphaFoldDB" id="A0A251Y704"/>
<dbReference type="GO" id="GO:0016887">
    <property type="term" value="F:ATP hydrolysis activity"/>
    <property type="evidence" value="ECO:0007669"/>
    <property type="project" value="InterPro"/>
</dbReference>
<proteinExistence type="predicted"/>
<evidence type="ECO:0000313" key="2">
    <source>
        <dbReference type="EMBL" id="OUE20031.1"/>
    </source>
</evidence>
<reference evidence="2 3" key="1">
    <citation type="submission" date="2016-08" db="EMBL/GenBank/DDBJ databases">
        <title>Genome sequence of Clavibacter michiganensis spp strain CFBP7494.</title>
        <authorList>
            <person name="Thapa S.P."/>
            <person name="Coaker G."/>
            <person name="Jacques M.-A."/>
        </authorList>
    </citation>
    <scope>NUCLEOTIDE SEQUENCE [LARGE SCALE GENOMIC DNA]</scope>
    <source>
        <strain evidence="2">CFBP7494</strain>
    </source>
</reference>
<dbReference type="InterPro" id="IPR051396">
    <property type="entry name" value="Bact_Antivir_Def_Nuclease"/>
</dbReference>
<dbReference type="PANTHER" id="PTHR43581">
    <property type="entry name" value="ATP/GTP PHOSPHATASE"/>
    <property type="match status" value="1"/>
</dbReference>
<dbReference type="InterPro" id="IPR027417">
    <property type="entry name" value="P-loop_NTPase"/>
</dbReference>
<accession>A0A251Y704</accession>
<dbReference type="InterPro" id="IPR003959">
    <property type="entry name" value="ATPase_AAA_core"/>
</dbReference>
<evidence type="ECO:0000313" key="3">
    <source>
        <dbReference type="Proteomes" id="UP000194837"/>
    </source>
</evidence>
<dbReference type="EMBL" id="MDJW01000009">
    <property type="protein sequence ID" value="OUE20031.1"/>
    <property type="molecule type" value="Genomic_DNA"/>
</dbReference>